<dbReference type="EMBL" id="CAKLPX010000002">
    <property type="protein sequence ID" value="CAH0992251.1"/>
    <property type="molecule type" value="Genomic_DNA"/>
</dbReference>
<name>A0ABM9AGV2_9GAMM</name>
<feature type="transmembrane region" description="Helical" evidence="1">
    <location>
        <begin position="12"/>
        <end position="39"/>
    </location>
</feature>
<evidence type="ECO:0000256" key="1">
    <source>
        <dbReference type="SAM" id="Phobius"/>
    </source>
</evidence>
<evidence type="ECO:0000313" key="3">
    <source>
        <dbReference type="Proteomes" id="UP000838100"/>
    </source>
</evidence>
<proteinExistence type="predicted"/>
<sequence length="78" mass="8999">MTGGAEPTPSRSYLLIIFIIDCHLLFLLGQLFLLLLLCLKDSSYCARKHKLIINKTILYISWPLRNMCEVSSLLHYTK</sequence>
<accession>A0ABM9AGV2</accession>
<gene>
    <name evidence="2" type="ORF">SIN8267_02370</name>
</gene>
<evidence type="ECO:0000313" key="2">
    <source>
        <dbReference type="EMBL" id="CAH0992251.1"/>
    </source>
</evidence>
<keyword evidence="3" id="KW-1185">Reference proteome</keyword>
<protein>
    <submittedName>
        <fullName evidence="2">Uncharacterized protein</fullName>
    </submittedName>
</protein>
<reference evidence="2" key="1">
    <citation type="submission" date="2021-12" db="EMBL/GenBank/DDBJ databases">
        <authorList>
            <person name="Rodrigo-Torres L."/>
            <person name="Arahal R. D."/>
            <person name="Lucena T."/>
        </authorList>
    </citation>
    <scope>NUCLEOTIDE SEQUENCE</scope>
    <source>
        <strain evidence="2">CECT 8267</strain>
    </source>
</reference>
<keyword evidence="1" id="KW-1133">Transmembrane helix</keyword>
<dbReference type="Proteomes" id="UP000838100">
    <property type="component" value="Unassembled WGS sequence"/>
</dbReference>
<organism evidence="2 3">
    <name type="scientific">Sinobacterium norvegicum</name>
    <dbReference type="NCBI Taxonomy" id="1641715"/>
    <lineage>
        <taxon>Bacteria</taxon>
        <taxon>Pseudomonadati</taxon>
        <taxon>Pseudomonadota</taxon>
        <taxon>Gammaproteobacteria</taxon>
        <taxon>Cellvibrionales</taxon>
        <taxon>Spongiibacteraceae</taxon>
        <taxon>Sinobacterium</taxon>
    </lineage>
</organism>
<keyword evidence="1" id="KW-0812">Transmembrane</keyword>
<keyword evidence="1" id="KW-0472">Membrane</keyword>
<comment type="caution">
    <text evidence="2">The sequence shown here is derived from an EMBL/GenBank/DDBJ whole genome shotgun (WGS) entry which is preliminary data.</text>
</comment>